<dbReference type="InterPro" id="IPR025287">
    <property type="entry name" value="WAK_GUB"/>
</dbReference>
<dbReference type="AlphaFoldDB" id="Q9FGR6"/>
<evidence type="ECO:0000259" key="8">
    <source>
        <dbReference type="Pfam" id="PF13947"/>
    </source>
</evidence>
<comment type="subcellular location">
    <subcellularLocation>
        <location evidence="1">Membrane</location>
        <topology evidence="1">Single-pass membrane protein</topology>
    </subcellularLocation>
</comment>
<dbReference type="GO" id="GO:0016020">
    <property type="term" value="C:membrane"/>
    <property type="evidence" value="ECO:0007669"/>
    <property type="project" value="UniProtKB-SubCell"/>
</dbReference>
<feature type="signal peptide" evidence="7">
    <location>
        <begin position="1"/>
        <end position="21"/>
    </location>
</feature>
<feature type="domain" description="Wall-associated receptor kinase galacturonan-binding" evidence="8">
    <location>
        <begin position="22"/>
        <end position="82"/>
    </location>
</feature>
<feature type="transmembrane region" description="Helical" evidence="6">
    <location>
        <begin position="310"/>
        <end position="330"/>
    </location>
</feature>
<evidence type="ECO:0000256" key="1">
    <source>
        <dbReference type="ARBA" id="ARBA00004167"/>
    </source>
</evidence>
<dbReference type="PANTHER" id="PTHR33355:SF3">
    <property type="entry name" value="WALL-ASSOCIATED RECEPTOR KINASE GALACTURONAN-BINDING PROTEIN"/>
    <property type="match status" value="1"/>
</dbReference>
<evidence type="ECO:0000256" key="6">
    <source>
        <dbReference type="SAM" id="Phobius"/>
    </source>
</evidence>
<dbReference type="ExpressionAtlas" id="Q9FGR6">
    <property type="expression patterns" value="baseline and differential"/>
</dbReference>
<proteinExistence type="predicted"/>
<name>Q9FGR6_ARATH</name>
<protein>
    <recommendedName>
        <fullName evidence="8">Wall-associated receptor kinase galacturonan-binding domain-containing protein</fullName>
    </recommendedName>
</protein>
<dbReference type="PANTHER" id="PTHR33355">
    <property type="entry name" value="WALL-ASSOCIATED RECEPTOR KINASE CARBOXY-TERMINAL PROTEIN-RELATED"/>
    <property type="match status" value="1"/>
</dbReference>
<sequence>MKILILILSFVTLFEICVVDACRSYCGNITVDYPFGIRNGCGHPGYRDLLFCMNDVLMFHISSGSYRVLDIDYAYQSITLHDPHMSNCETIVLGGKGNGFEAEDWRTPYFNPTSDNVFMLIGCSPKSPIFQGFPEKKVPCRNISGMSCEEYMSCPAWDMVGYRQPGIHSGSGPPMCCGVGFESVKAINLSKLECEGYSSAYNLAPLKLRGPSDWAYGIRVKYELQGSDAFCRACVATSGTCGYEPADGGGLRHVCMCDNHNSTTNCDSVISPTGASSSVRPKAIGCKFQNAFTCTLVFVQIYLTLTVPKLLPFFFVAALIIYFIAMNIGFQRRQR</sequence>
<evidence type="ECO:0000256" key="3">
    <source>
        <dbReference type="ARBA" id="ARBA00022729"/>
    </source>
</evidence>
<evidence type="ECO:0000256" key="7">
    <source>
        <dbReference type="SAM" id="SignalP"/>
    </source>
</evidence>
<dbReference type="GO" id="GO:0030247">
    <property type="term" value="F:polysaccharide binding"/>
    <property type="evidence" value="ECO:0007669"/>
    <property type="project" value="InterPro"/>
</dbReference>
<feature type="chain" id="PRO_5004329246" description="Wall-associated receptor kinase galacturonan-binding domain-containing protein" evidence="7">
    <location>
        <begin position="22"/>
        <end position="335"/>
    </location>
</feature>
<organism evidence="9">
    <name type="scientific">Arabidopsis thaliana</name>
    <name type="common">Mouse-ear cress</name>
    <dbReference type="NCBI Taxonomy" id="3702"/>
    <lineage>
        <taxon>Eukaryota</taxon>
        <taxon>Viridiplantae</taxon>
        <taxon>Streptophyta</taxon>
        <taxon>Embryophyta</taxon>
        <taxon>Tracheophyta</taxon>
        <taxon>Spermatophyta</taxon>
        <taxon>Magnoliopsida</taxon>
        <taxon>eudicotyledons</taxon>
        <taxon>Gunneridae</taxon>
        <taxon>Pentapetalae</taxon>
        <taxon>rosids</taxon>
        <taxon>malvids</taxon>
        <taxon>Brassicales</taxon>
        <taxon>Brassicaceae</taxon>
        <taxon>Camelineae</taxon>
        <taxon>Arabidopsis</taxon>
    </lineage>
</organism>
<keyword evidence="2 6" id="KW-0812">Transmembrane</keyword>
<dbReference type="Pfam" id="PF13947">
    <property type="entry name" value="GUB_WAK_bind"/>
    <property type="match status" value="1"/>
</dbReference>
<accession>Q9FGR6</accession>
<keyword evidence="3 7" id="KW-0732">Signal</keyword>
<reference evidence="9" key="1">
    <citation type="journal article" date="2000" name="DNA Res.">
        <title>Structural analysis of Arabidopsis thaliana chromosome 5. X. Sequence features of the regions of 3,076,755 bp covered by sixty P1 and TAC clones.</title>
        <authorList>
            <person name="Sato S."/>
            <person name="Nakamura Y."/>
            <person name="Kaneko T."/>
            <person name="Katoh T."/>
            <person name="Asamizu E."/>
            <person name="Kotani H."/>
            <person name="Tabata S."/>
        </authorList>
    </citation>
    <scope>NUCLEOTIDE SEQUENCE [LARGE SCALE GENOMIC DNA]</scope>
</reference>
<evidence type="ECO:0000256" key="2">
    <source>
        <dbReference type="ARBA" id="ARBA00022692"/>
    </source>
</evidence>
<evidence type="ECO:0000256" key="5">
    <source>
        <dbReference type="ARBA" id="ARBA00023136"/>
    </source>
</evidence>
<evidence type="ECO:0000313" key="9">
    <source>
        <dbReference type="EMBL" id="BAB09400.1"/>
    </source>
</evidence>
<keyword evidence="5 6" id="KW-0472">Membrane</keyword>
<keyword evidence="4 6" id="KW-1133">Transmembrane helix</keyword>
<evidence type="ECO:0000256" key="4">
    <source>
        <dbReference type="ARBA" id="ARBA00022989"/>
    </source>
</evidence>
<dbReference type="EMBL" id="AB024031">
    <property type="protein sequence ID" value="BAB09400.1"/>
    <property type="molecule type" value="Genomic_DNA"/>
</dbReference>
<reference key="2">
    <citation type="journal article" date="2000" name="Nature">
        <title>Sequence and analysis of chromosome 5 of the plant Arabidopsis thaliana.</title>
        <authorList>
            <consortium name="Kazusa DNA Research Institute"/>
            <consortium name="Cold Spring Harbor and Washington University in St Louis Sequencing Consortium"/>
            <consortium name="European Union Arabidopsis Genome Sequencing Consortium"/>
            <person name="Tabata S."/>
            <person name="Kaneko T."/>
            <person name="Nakamura Y."/>
            <person name="Kotani H."/>
            <person name="Kato T."/>
            <person name="Asamizu E."/>
            <person name="Miyajima N."/>
            <person name="Sasamoto S."/>
            <person name="Kimura T."/>
            <person name="Hosouchi T."/>
            <person name="Kawashima K."/>
            <person name="Kohara M."/>
            <person name="Matsumoto M."/>
            <person name="Matsuno A."/>
            <person name="Muraki A."/>
            <person name="Nakayama S."/>
            <person name="Nakazaki N."/>
            <person name="Naruo K."/>
            <person name="Okumura S."/>
            <person name="Shinpo S."/>
            <person name="Takeuchi C."/>
            <person name="Wada T."/>
            <person name="Watanabe A."/>
            <person name="Yamada M."/>
            <person name="Yasuda M."/>
            <person name="Sato S."/>
            <person name="de la Bastide M."/>
            <person name="Huang E."/>
            <person name="Spiegel L."/>
            <person name="Gnoj L."/>
            <person name="O'Shaughnessy A."/>
            <person name="Preston R."/>
            <person name="Habermann K."/>
            <person name="Murray J."/>
            <person name="Johnson D."/>
            <person name="Rohlfing T."/>
            <person name="Nelson J."/>
            <person name="Stoneking T."/>
            <person name="Pepin K."/>
            <person name="Spieth J."/>
            <person name="Sekhon M."/>
            <person name="Armstrong J."/>
            <person name="Becker M."/>
            <person name="Belter E."/>
            <person name="Cordum H."/>
            <person name="Cordes M."/>
            <person name="Courtney L."/>
            <person name="Courtney W."/>
            <person name="Dante M."/>
            <person name="Du H."/>
            <person name="Edwards J."/>
            <person name="Fryman J."/>
            <person name="Haakensen B."/>
            <person name="Lamar E."/>
            <person name="Latreille P."/>
            <person name="Leonard S."/>
            <person name="Meyer R."/>
            <person name="Mulvaney E."/>
            <person name="Ozersky P."/>
            <person name="Riley A."/>
            <person name="Strowmatt C."/>
            <person name="Wagner-McPherson C."/>
            <person name="Wollam A."/>
            <person name="Yoakum M."/>
            <person name="Bell M."/>
            <person name="Dedhia N."/>
            <person name="Parnell L."/>
            <person name="Shah R."/>
            <person name="Rodriguez M."/>
            <person name="See L.H."/>
            <person name="Vil D."/>
            <person name="Baker J."/>
            <person name="Kirchoff K."/>
            <person name="Toth K."/>
            <person name="King L."/>
            <person name="Bahret A."/>
            <person name="Miller B."/>
            <person name="Marra M."/>
            <person name="Martienssen R."/>
            <person name="McCombie W.R."/>
            <person name="Wilson R.K."/>
            <person name="Murphy G."/>
            <person name="Bancroft I."/>
            <person name="Volckaert G."/>
            <person name="Wambutt R."/>
            <person name="Dusterhoft A."/>
            <person name="Stiekema W."/>
            <person name="Pohl T."/>
            <person name="Entian K.D."/>
            <person name="Terryn N."/>
            <person name="Hartley N."/>
            <person name="Bent E."/>
            <person name="Johnson S."/>
            <person name="Langham S.A."/>
            <person name="McCullagh B."/>
            <person name="Robben J."/>
            <person name="Grymonprez B."/>
            <person name="Zimmermann W."/>
            <person name="Ramsperger U."/>
            <person name="Wedler H."/>
            <person name="Balke K."/>
            <person name="Wedler E."/>
            <person name="Peters S."/>
            <person name="van Staveren M."/>
            <person name="Dirkse W."/>
            <person name="Mooijman P."/>
            <person name="Lankhorst R.K."/>
            <person name="Weitzenegger T."/>
            <person name="Bothe G."/>
            <person name="Rose M."/>
            <person name="Hauf J."/>
            <person name="Berneiser S."/>
            <person name="Hempel S."/>
            <person name="Feldpausch M."/>
            <person name="Lamberth S."/>
            <person name="Villarroel R."/>
            <person name="Gielen J."/>
            <person name="Ardiles W."/>
            <person name="Bents O."/>
            <person name="Lemcke K."/>
            <person name="Kolesov G."/>
            <person name="Mayer K."/>
            <person name="Rudd S."/>
            <person name="Schoof H."/>
            <person name="Schueller C."/>
            <person name="Zaccaria P."/>
            <person name="Mewes H.W."/>
            <person name="Bevan M."/>
            <person name="Fransz P."/>
        </authorList>
    </citation>
    <scope>NUCLEOTIDE SEQUENCE [LARGE SCALE GENOMIC DNA]</scope>
    <source>
        <strain>cv. Columbia</strain>
    </source>
</reference>